<dbReference type="AlphaFoldDB" id="A0A109QK22"/>
<accession>A0A109QK22</accession>
<dbReference type="SUPFAM" id="SSF53448">
    <property type="entry name" value="Nucleotide-diphospho-sugar transferases"/>
    <property type="match status" value="1"/>
</dbReference>
<dbReference type="Gene3D" id="3.90.550.10">
    <property type="entry name" value="Spore Coat Polysaccharide Biosynthesis Protein SpsA, Chain A"/>
    <property type="match status" value="1"/>
</dbReference>
<dbReference type="InterPro" id="IPR029044">
    <property type="entry name" value="Nucleotide-diphossugar_trans"/>
</dbReference>
<sequence length="232" mass="25400">MRHGAIVLAGGKEAWAERFGVRSKALVPYRGRPMVEWVLEALYAAGLSPVYVGENPGLVPAPALTLPDRGGLLENLEQALEHVEGRVLVATGDIPHLTGEAVRFVLDKAPEAALVYPIVPKEAVEARFPRTKRTYARLREGTFTGGNLLLLDKSLFREALPLARRVVALRKRPLALARLVGWDVLLKLLLGRLSLAEVEARAQRILGVEARALVTPYPEVGVDVDREEDLVS</sequence>
<proteinExistence type="predicted"/>
<dbReference type="PANTHER" id="PTHR19136">
    <property type="entry name" value="MOLYBDENUM COFACTOR GUANYLYLTRANSFERASE"/>
    <property type="match status" value="1"/>
</dbReference>
<gene>
    <name evidence="3" type="ORF">AV541_09995</name>
</gene>
<dbReference type="PANTHER" id="PTHR19136:SF81">
    <property type="entry name" value="MOLYBDENUM COFACTOR GUANYLYLTRANSFERASE"/>
    <property type="match status" value="1"/>
</dbReference>
<dbReference type="EMBL" id="CP014141">
    <property type="protein sequence ID" value="AMA76194.1"/>
    <property type="molecule type" value="Genomic_DNA"/>
</dbReference>
<evidence type="ECO:0000259" key="2">
    <source>
        <dbReference type="Pfam" id="PF12804"/>
    </source>
</evidence>
<dbReference type="KEGG" id="tpar:AV541_09995"/>
<evidence type="ECO:0000313" key="4">
    <source>
        <dbReference type="Proteomes" id="UP000061630"/>
    </source>
</evidence>
<dbReference type="Pfam" id="PF12804">
    <property type="entry name" value="NTP_transf_3"/>
    <property type="match status" value="1"/>
</dbReference>
<keyword evidence="3" id="KW-0548">Nucleotidyltransferase</keyword>
<feature type="domain" description="MobA-like NTP transferase" evidence="2">
    <location>
        <begin position="5"/>
        <end position="158"/>
    </location>
</feature>
<dbReference type="RefSeq" id="WP_060384793.1">
    <property type="nucleotide sequence ID" value="NZ_CP014141.1"/>
</dbReference>
<reference evidence="3 4" key="1">
    <citation type="submission" date="2016-01" db="EMBL/GenBank/DDBJ databases">
        <title>Genome sequence of Thermus parvatiensis, a thermophile isolated from a hot water spring.</title>
        <authorList>
            <person name="Tripathi C."/>
            <person name="Lal R."/>
        </authorList>
    </citation>
    <scope>NUCLEOTIDE SEQUENCE [LARGE SCALE GENOMIC DNA]</scope>
    <source>
        <strain evidence="3 4">RL</strain>
    </source>
</reference>
<protein>
    <submittedName>
        <fullName evidence="3">Acylneuraminate cytidylyltransferase</fullName>
    </submittedName>
</protein>
<keyword evidence="1 3" id="KW-0808">Transferase</keyword>
<name>A0A109QK22_9DEIN</name>
<dbReference type="GO" id="GO:0016779">
    <property type="term" value="F:nucleotidyltransferase activity"/>
    <property type="evidence" value="ECO:0007669"/>
    <property type="project" value="UniProtKB-KW"/>
</dbReference>
<organism evidence="3 4">
    <name type="scientific">Thermus parvatiensis</name>
    <dbReference type="NCBI Taxonomy" id="456163"/>
    <lineage>
        <taxon>Bacteria</taxon>
        <taxon>Thermotogati</taxon>
        <taxon>Deinococcota</taxon>
        <taxon>Deinococci</taxon>
        <taxon>Thermales</taxon>
        <taxon>Thermaceae</taxon>
        <taxon>Thermus</taxon>
    </lineage>
</organism>
<dbReference type="InterPro" id="IPR025877">
    <property type="entry name" value="MobA-like_NTP_Trfase"/>
</dbReference>
<dbReference type="Proteomes" id="UP000061630">
    <property type="component" value="Chromosome"/>
</dbReference>
<evidence type="ECO:0000313" key="3">
    <source>
        <dbReference type="EMBL" id="AMA76194.1"/>
    </source>
</evidence>
<evidence type="ECO:0000256" key="1">
    <source>
        <dbReference type="ARBA" id="ARBA00022679"/>
    </source>
</evidence>